<dbReference type="AlphaFoldDB" id="A0A7L2B2V1"/>
<dbReference type="Gene3D" id="2.30.29.30">
    <property type="entry name" value="Pleckstrin-homology domain (PH domain)/Phosphotyrosine-binding domain (PTB)"/>
    <property type="match status" value="1"/>
</dbReference>
<evidence type="ECO:0000256" key="19">
    <source>
        <dbReference type="ARBA" id="ARBA00081812"/>
    </source>
</evidence>
<dbReference type="GO" id="GO:0051028">
    <property type="term" value="P:mRNA transport"/>
    <property type="evidence" value="ECO:0007669"/>
    <property type="project" value="UniProtKB-KW"/>
</dbReference>
<evidence type="ECO:0000256" key="12">
    <source>
        <dbReference type="ARBA" id="ARBA00023132"/>
    </source>
</evidence>
<feature type="compositionally biased region" description="Polar residues" evidence="20">
    <location>
        <begin position="106"/>
        <end position="126"/>
    </location>
</feature>
<keyword evidence="4" id="KW-1017">Isopeptide bond</keyword>
<comment type="subcellular location">
    <subcellularLocation>
        <location evidence="2">Nucleus membrane</location>
        <topology evidence="2">Peripheral membrane protein</topology>
        <orientation evidence="2">Nucleoplasmic side</orientation>
    </subcellularLocation>
    <subcellularLocation>
        <location evidence="1">Nucleus</location>
        <location evidence="1">Nuclear pore complex</location>
    </subcellularLocation>
</comment>
<evidence type="ECO:0000256" key="7">
    <source>
        <dbReference type="ARBA" id="ARBA00022816"/>
    </source>
</evidence>
<dbReference type="GO" id="GO:0031965">
    <property type="term" value="C:nuclear membrane"/>
    <property type="evidence" value="ECO:0007669"/>
    <property type="project" value="UniProtKB-SubCell"/>
</dbReference>
<evidence type="ECO:0000256" key="6">
    <source>
        <dbReference type="ARBA" id="ARBA00022737"/>
    </source>
</evidence>
<evidence type="ECO:0000259" key="21">
    <source>
        <dbReference type="PROSITE" id="PS50196"/>
    </source>
</evidence>
<dbReference type="GO" id="GO:0005643">
    <property type="term" value="C:nuclear pore"/>
    <property type="evidence" value="ECO:0007669"/>
    <property type="project" value="UniProtKB-SubCell"/>
</dbReference>
<feature type="compositionally biased region" description="Basic and acidic residues" evidence="20">
    <location>
        <begin position="244"/>
        <end position="262"/>
    </location>
</feature>
<dbReference type="InterPro" id="IPR011993">
    <property type="entry name" value="PH-like_dom_sf"/>
</dbReference>
<proteinExistence type="predicted"/>
<gene>
    <name evidence="22" type="primary">Nup50</name>
    <name evidence="22" type="ORF">HELFUL_R04219</name>
</gene>
<dbReference type="FunFam" id="2.30.29.30:FF:000179">
    <property type="entry name" value="Nuclear pore complex protein Nup50"/>
    <property type="match status" value="1"/>
</dbReference>
<dbReference type="Pfam" id="PF08911">
    <property type="entry name" value="NUP50"/>
    <property type="match status" value="1"/>
</dbReference>
<keyword evidence="12" id="KW-0906">Nuclear pore complex</keyword>
<accession>A0A7L2B2V1</accession>
<feature type="region of interest" description="Disordered" evidence="20">
    <location>
        <begin position="1"/>
        <end position="24"/>
    </location>
</feature>
<evidence type="ECO:0000256" key="11">
    <source>
        <dbReference type="ARBA" id="ARBA00023010"/>
    </source>
</evidence>
<evidence type="ECO:0000256" key="4">
    <source>
        <dbReference type="ARBA" id="ARBA00022499"/>
    </source>
</evidence>
<evidence type="ECO:0000256" key="17">
    <source>
        <dbReference type="ARBA" id="ARBA00079821"/>
    </source>
</evidence>
<feature type="region of interest" description="Disordered" evidence="20">
    <location>
        <begin position="202"/>
        <end position="229"/>
    </location>
</feature>
<evidence type="ECO:0000256" key="1">
    <source>
        <dbReference type="ARBA" id="ARBA00004567"/>
    </source>
</evidence>
<dbReference type="SMART" id="SM00160">
    <property type="entry name" value="RanBD"/>
    <property type="match status" value="1"/>
</dbReference>
<dbReference type="PROSITE" id="PS50196">
    <property type="entry name" value="RANBD1"/>
    <property type="match status" value="1"/>
</dbReference>
<dbReference type="PANTHER" id="PTHR23138:SF141">
    <property type="entry name" value="NUCLEAR PORE COMPLEX PROTEIN NUP50"/>
    <property type="match status" value="1"/>
</dbReference>
<evidence type="ECO:0000313" key="23">
    <source>
        <dbReference type="Proteomes" id="UP000590868"/>
    </source>
</evidence>
<evidence type="ECO:0000256" key="5">
    <source>
        <dbReference type="ARBA" id="ARBA00022553"/>
    </source>
</evidence>
<comment type="caution">
    <text evidence="22">The sequence shown here is derived from an EMBL/GenBank/DDBJ whole genome shotgun (WGS) entry which is preliminary data.</text>
</comment>
<dbReference type="InterPro" id="IPR015007">
    <property type="entry name" value="NUP2/50/61"/>
</dbReference>
<feature type="compositionally biased region" description="Basic and acidic residues" evidence="20">
    <location>
        <begin position="1"/>
        <end position="16"/>
    </location>
</feature>
<keyword evidence="9" id="KW-0653">Protein transport</keyword>
<dbReference type="SUPFAM" id="SSF50729">
    <property type="entry name" value="PH domain-like"/>
    <property type="match status" value="1"/>
</dbReference>
<keyword evidence="13" id="KW-0472">Membrane</keyword>
<feature type="compositionally biased region" description="Low complexity" evidence="20">
    <location>
        <begin position="91"/>
        <end position="105"/>
    </location>
</feature>
<organism evidence="22 23">
    <name type="scientific">Heliornis fulica</name>
    <name type="common">sungrebe</name>
    <dbReference type="NCBI Taxonomy" id="54369"/>
    <lineage>
        <taxon>Eukaryota</taxon>
        <taxon>Metazoa</taxon>
        <taxon>Chordata</taxon>
        <taxon>Craniata</taxon>
        <taxon>Vertebrata</taxon>
        <taxon>Euteleostomi</taxon>
        <taxon>Archelosauria</taxon>
        <taxon>Archosauria</taxon>
        <taxon>Dinosauria</taxon>
        <taxon>Saurischia</taxon>
        <taxon>Theropoda</taxon>
        <taxon>Coelurosauria</taxon>
        <taxon>Aves</taxon>
        <taxon>Neognathae</taxon>
        <taxon>Neoaves</taxon>
        <taxon>Gruiformes</taxon>
        <taxon>Heliornithidae</taxon>
        <taxon>Heliornis</taxon>
    </lineage>
</organism>
<evidence type="ECO:0000256" key="8">
    <source>
        <dbReference type="ARBA" id="ARBA00022843"/>
    </source>
</evidence>
<dbReference type="Pfam" id="PF00638">
    <property type="entry name" value="Ran_BP1"/>
    <property type="match status" value="1"/>
</dbReference>
<keyword evidence="11" id="KW-0811">Translocation</keyword>
<evidence type="ECO:0000256" key="14">
    <source>
        <dbReference type="ARBA" id="ARBA00023242"/>
    </source>
</evidence>
<dbReference type="InterPro" id="IPR045255">
    <property type="entry name" value="RanBP1-like"/>
</dbReference>
<feature type="compositionally biased region" description="Polar residues" evidence="20">
    <location>
        <begin position="213"/>
        <end position="229"/>
    </location>
</feature>
<evidence type="ECO:0000256" key="2">
    <source>
        <dbReference type="ARBA" id="ARBA00004620"/>
    </source>
</evidence>
<evidence type="ECO:0000256" key="9">
    <source>
        <dbReference type="ARBA" id="ARBA00022927"/>
    </source>
</evidence>
<dbReference type="EMBL" id="VXBZ01010052">
    <property type="protein sequence ID" value="NXP53666.1"/>
    <property type="molecule type" value="Genomic_DNA"/>
</dbReference>
<keyword evidence="6" id="KW-0677">Repeat</keyword>
<comment type="function">
    <text evidence="15">Component of the nuclear pore complex that has a direct role in nuclear protein import. Actively displaces NLSs from importin-alpha, and facilitates disassembly of the importin-alpha:beta-cargo complex and importin recycling. Interacts with regulatory proteins of cell cycle progression including CDKN1B. This interaction is required for correct intracellular transport and degradation of CDKN1B.</text>
</comment>
<dbReference type="InterPro" id="IPR000156">
    <property type="entry name" value="Ran_bind_dom"/>
</dbReference>
<keyword evidence="14" id="KW-0539">Nucleus</keyword>
<feature type="region of interest" description="Disordered" evidence="20">
    <location>
        <begin position="322"/>
        <end position="347"/>
    </location>
</feature>
<name>A0A7L2B2V1_9GRUI</name>
<protein>
    <recommendedName>
        <fullName evidence="16">Nuclear pore complex protein Nup50</fullName>
    </recommendedName>
    <alternativeName>
        <fullName evidence="17">50 kDa nucleoporin</fullName>
    </alternativeName>
    <alternativeName>
        <fullName evidence="18">Nuclear pore-associated protein 60 kDa-like</fullName>
    </alternativeName>
    <alternativeName>
        <fullName evidence="19">Nucleoporin Nup50</fullName>
    </alternativeName>
</protein>
<evidence type="ECO:0000256" key="20">
    <source>
        <dbReference type="SAM" id="MobiDB-lite"/>
    </source>
</evidence>
<feature type="domain" description="RanBD1" evidence="21">
    <location>
        <begin position="355"/>
        <end position="470"/>
    </location>
</feature>
<keyword evidence="23" id="KW-1185">Reference proteome</keyword>
<evidence type="ECO:0000256" key="13">
    <source>
        <dbReference type="ARBA" id="ARBA00023136"/>
    </source>
</evidence>
<keyword evidence="7" id="KW-0509">mRNA transport</keyword>
<keyword evidence="8" id="KW-0832">Ubl conjugation</keyword>
<dbReference type="Proteomes" id="UP000590868">
    <property type="component" value="Unassembled WGS sequence"/>
</dbReference>
<reference evidence="22 23" key="1">
    <citation type="submission" date="2019-09" db="EMBL/GenBank/DDBJ databases">
        <title>Bird 10,000 Genomes (B10K) Project - Family phase.</title>
        <authorList>
            <person name="Zhang G."/>
        </authorList>
    </citation>
    <scope>NUCLEOTIDE SEQUENCE [LARGE SCALE GENOMIC DNA]</scope>
    <source>
        <strain evidence="22">B10K-DU-001-55</strain>
        <tissue evidence="22">Muscle</tissue>
    </source>
</reference>
<evidence type="ECO:0000256" key="10">
    <source>
        <dbReference type="ARBA" id="ARBA00022990"/>
    </source>
</evidence>
<keyword evidence="5" id="KW-0597">Phosphoprotein</keyword>
<keyword evidence="10" id="KW-0007">Acetylation</keyword>
<feature type="region of interest" description="Disordered" evidence="20">
    <location>
        <begin position="91"/>
        <end position="147"/>
    </location>
</feature>
<sequence length="470" mass="49723">MAKRIAEKELTDRNWDQEDEAEEVGTFSVASEEVLKNRAIKKAKRRNVGSESESGGAFKGFKGFILPSGKGGGGFSGFGNGAGIKPLEGLSNGSSSVSSTPPFSSLKTTSETPSAFVSNGPTTTTAFPEKKAASPKANGGSQPSSSGCAPSKACGSSVYHKQLAALNCSVRDWIVKHVNTNPLCDLTPIFRDYEKYLANIEQQHGSGSDSGSETESIKTPGSQSLSTFGTSKLQQGSTFLFNNKTEDTSQKKPEAASEKKDTSLGGATSTVSFNFGKSVDSPVLSSLGSGTLSSFSFSAGNSGLFGKDANQAKPVTAVSTGVLEAQTESGNSDDKGGGGDEEEEEPPKVIINEIKEDDAFYSKKCKLFYKKDNEFKEKGVGTLHLKPAGNEKTQLLVRADTNLGNILLNVLIPPKMPCTRTGKNNVLIVCVPNPPVDEKNPAVPVTMLIRVKTTEDADELHKILLEKKEA</sequence>
<dbReference type="GO" id="GO:0006606">
    <property type="term" value="P:protein import into nucleus"/>
    <property type="evidence" value="ECO:0007669"/>
    <property type="project" value="TreeGrafter"/>
</dbReference>
<evidence type="ECO:0000256" key="3">
    <source>
        <dbReference type="ARBA" id="ARBA00022448"/>
    </source>
</evidence>
<feature type="region of interest" description="Disordered" evidence="20">
    <location>
        <begin position="241"/>
        <end position="264"/>
    </location>
</feature>
<feature type="non-terminal residue" evidence="22">
    <location>
        <position position="1"/>
    </location>
</feature>
<evidence type="ECO:0000256" key="18">
    <source>
        <dbReference type="ARBA" id="ARBA00081490"/>
    </source>
</evidence>
<evidence type="ECO:0000313" key="22">
    <source>
        <dbReference type="EMBL" id="NXP53666.1"/>
    </source>
</evidence>
<dbReference type="PANTHER" id="PTHR23138">
    <property type="entry name" value="RAN BINDING PROTEIN"/>
    <property type="match status" value="1"/>
</dbReference>
<dbReference type="OrthoDB" id="10062131at2759"/>
<evidence type="ECO:0000256" key="16">
    <source>
        <dbReference type="ARBA" id="ARBA00069163"/>
    </source>
</evidence>
<evidence type="ECO:0000256" key="15">
    <source>
        <dbReference type="ARBA" id="ARBA00054952"/>
    </source>
</evidence>
<feature type="non-terminal residue" evidence="22">
    <location>
        <position position="470"/>
    </location>
</feature>
<keyword evidence="3" id="KW-0813">Transport</keyword>
<dbReference type="CDD" id="cd13170">
    <property type="entry name" value="RanBD_NUP50"/>
    <property type="match status" value="1"/>
</dbReference>